<dbReference type="InterPro" id="IPR037523">
    <property type="entry name" value="VOC_core"/>
</dbReference>
<feature type="domain" description="VOC" evidence="2">
    <location>
        <begin position="10"/>
        <end position="127"/>
    </location>
</feature>
<dbReference type="PANTHER" id="PTHR43279:SF1">
    <property type="entry name" value="CATECHOL-2,3-DIOXYGENASE"/>
    <property type="match status" value="1"/>
</dbReference>
<gene>
    <name evidence="3" type="ORF">GC098_15630</name>
</gene>
<dbReference type="RefSeq" id="WP_171644109.1">
    <property type="nucleotide sequence ID" value="NZ_WHOA01000099.1"/>
</dbReference>
<protein>
    <submittedName>
        <fullName evidence="3">Glyoxalase</fullName>
    </submittedName>
</protein>
<dbReference type="Proteomes" id="UP000616779">
    <property type="component" value="Unassembled WGS sequence"/>
</dbReference>
<dbReference type="InterPro" id="IPR004360">
    <property type="entry name" value="Glyas_Fos-R_dOase_dom"/>
</dbReference>
<dbReference type="Gene3D" id="3.10.180.10">
    <property type="entry name" value="2,3-Dihydroxybiphenyl 1,2-Dioxygenase, domain 1"/>
    <property type="match status" value="2"/>
</dbReference>
<proteinExistence type="predicted"/>
<keyword evidence="4" id="KW-1185">Reference proteome</keyword>
<dbReference type="PROSITE" id="PS00934">
    <property type="entry name" value="GLYOXALASE_I_1"/>
    <property type="match status" value="2"/>
</dbReference>
<dbReference type="PANTHER" id="PTHR43279">
    <property type="entry name" value="CATECHOL-2,3-DIOXYGENASE"/>
    <property type="match status" value="1"/>
</dbReference>
<dbReference type="PROSITE" id="PS51819">
    <property type="entry name" value="VOC"/>
    <property type="match status" value="2"/>
</dbReference>
<name>A0ABX1XW94_9BACL</name>
<feature type="domain" description="VOC" evidence="2">
    <location>
        <begin position="169"/>
        <end position="280"/>
    </location>
</feature>
<reference evidence="3 4" key="1">
    <citation type="submission" date="2019-10" db="EMBL/GenBank/DDBJ databases">
        <title>Description of Paenibacillus terrestris sp. nov.</title>
        <authorList>
            <person name="Carlier A."/>
            <person name="Qi S."/>
        </authorList>
    </citation>
    <scope>NUCLEOTIDE SEQUENCE [LARGE SCALE GENOMIC DNA]</scope>
    <source>
        <strain evidence="3 4">LMG 31458</strain>
    </source>
</reference>
<organism evidence="3 4">
    <name type="scientific">Paenibacillus phytorum</name>
    <dbReference type="NCBI Taxonomy" id="2654977"/>
    <lineage>
        <taxon>Bacteria</taxon>
        <taxon>Bacillati</taxon>
        <taxon>Bacillota</taxon>
        <taxon>Bacilli</taxon>
        <taxon>Bacillales</taxon>
        <taxon>Paenibacillaceae</taxon>
        <taxon>Paenibacillus</taxon>
    </lineage>
</organism>
<evidence type="ECO:0000256" key="1">
    <source>
        <dbReference type="ARBA" id="ARBA00022723"/>
    </source>
</evidence>
<keyword evidence="1" id="KW-0479">Metal-binding</keyword>
<sequence length="282" mass="31559">MKFHQKPNTFVSHVHLIVEQLERSLSFYQGVLGFQILDRTESSVSLTLNGKDALVTLEQPADVLPKEPRRSGLYHYAVLLPDRKELAKVIQHFIDIKYPLQGISDHLVSEALYLADPDGNGVEIYVDRPSESWEWIGEQVSMATEHVDLRSLLSEANGEKFTGLPSDTIMGHIHLHVSDLVKAAEFYLNGLGFKVVYQISNQALFISSGGYHHHIGLNIWNGKGVQAPSRNSVGLKYYTIVFADEITRVSAIKNLELLGYHVHDYTAVDPSGNHILLTVSMD</sequence>
<evidence type="ECO:0000313" key="4">
    <source>
        <dbReference type="Proteomes" id="UP000616779"/>
    </source>
</evidence>
<comment type="caution">
    <text evidence="3">The sequence shown here is derived from an EMBL/GenBank/DDBJ whole genome shotgun (WGS) entry which is preliminary data.</text>
</comment>
<accession>A0ABX1XW94</accession>
<evidence type="ECO:0000313" key="3">
    <source>
        <dbReference type="EMBL" id="NOU72837.1"/>
    </source>
</evidence>
<dbReference type="InterPro" id="IPR029068">
    <property type="entry name" value="Glyas_Bleomycin-R_OHBP_Dase"/>
</dbReference>
<dbReference type="InterPro" id="IPR018146">
    <property type="entry name" value="Glyoxalase_1_CS"/>
</dbReference>
<dbReference type="EMBL" id="WHOA01000099">
    <property type="protein sequence ID" value="NOU72837.1"/>
    <property type="molecule type" value="Genomic_DNA"/>
</dbReference>
<dbReference type="Pfam" id="PF00903">
    <property type="entry name" value="Glyoxalase"/>
    <property type="match status" value="2"/>
</dbReference>
<evidence type="ECO:0000259" key="2">
    <source>
        <dbReference type="PROSITE" id="PS51819"/>
    </source>
</evidence>
<dbReference type="SUPFAM" id="SSF54593">
    <property type="entry name" value="Glyoxalase/Bleomycin resistance protein/Dihydroxybiphenyl dioxygenase"/>
    <property type="match status" value="2"/>
</dbReference>